<dbReference type="GO" id="GO:0005826">
    <property type="term" value="C:actomyosin contractile ring"/>
    <property type="evidence" value="ECO:0007669"/>
    <property type="project" value="TreeGrafter"/>
</dbReference>
<dbReference type="EMBL" id="JARAKH010001226">
    <property type="protein sequence ID" value="KAK8373329.1"/>
    <property type="molecule type" value="Genomic_DNA"/>
</dbReference>
<comment type="caution">
    <text evidence="3">The sequence shown here is derived from an EMBL/GenBank/DDBJ whole genome shotgun (WGS) entry which is preliminary data.</text>
</comment>
<dbReference type="InterPro" id="IPR012966">
    <property type="entry name" value="AHD"/>
</dbReference>
<feature type="domain" description="Anillin homology" evidence="2">
    <location>
        <begin position="2"/>
        <end position="119"/>
    </location>
</feature>
<dbReference type="InterPro" id="IPR037840">
    <property type="entry name" value="PH_Anillin"/>
</dbReference>
<gene>
    <name evidence="3" type="ORF">O3P69_014169</name>
</gene>
<evidence type="ECO:0000259" key="1">
    <source>
        <dbReference type="Pfam" id="PF00169"/>
    </source>
</evidence>
<dbReference type="PANTHER" id="PTHR21538:SF23">
    <property type="entry name" value="ANILLIN"/>
    <property type="match status" value="1"/>
</dbReference>
<dbReference type="InterPro" id="IPR011993">
    <property type="entry name" value="PH-like_dom_sf"/>
</dbReference>
<dbReference type="Pfam" id="PF00169">
    <property type="entry name" value="PH"/>
    <property type="match status" value="1"/>
</dbReference>
<evidence type="ECO:0000313" key="4">
    <source>
        <dbReference type="Proteomes" id="UP001487740"/>
    </source>
</evidence>
<sequence length="240" mass="27008">MGSISISNITVPLKHEFLQRGMKGDDLYHLMVLVKHREQVISSQLMTTPECVVEGAVTFPNLMALHHLTSDFNITLEKQSRMKLTPLKKLHKHESRTASPSVQSPGGPFAVRMSSFQLVPYSSPLDGHLLMHVNCSFEGGITERGFLTIFEDVGGYGAWNRRWCVLSGMHLRFWRYPDDEIRKEASGKLDLRSCTTRHVELVSRDVCARQHTFQLTLLRPAHPGDATNLVQEVKGSSVVT</sequence>
<dbReference type="AlphaFoldDB" id="A0AAW0SEK5"/>
<dbReference type="Gene3D" id="2.30.29.30">
    <property type="entry name" value="Pleckstrin-homology domain (PH domain)/Phosphotyrosine-binding domain (PTB)"/>
    <property type="match status" value="1"/>
</dbReference>
<reference evidence="3 4" key="1">
    <citation type="submission" date="2023-03" db="EMBL/GenBank/DDBJ databases">
        <title>High-quality genome of Scylla paramamosain provides insights in environmental adaptation.</title>
        <authorList>
            <person name="Zhang L."/>
        </authorList>
    </citation>
    <scope>NUCLEOTIDE SEQUENCE [LARGE SCALE GENOMIC DNA]</scope>
    <source>
        <strain evidence="3">LZ_2023a</strain>
        <tissue evidence="3">Muscle</tissue>
    </source>
</reference>
<organism evidence="3 4">
    <name type="scientific">Scylla paramamosain</name>
    <name type="common">Mud crab</name>
    <dbReference type="NCBI Taxonomy" id="85552"/>
    <lineage>
        <taxon>Eukaryota</taxon>
        <taxon>Metazoa</taxon>
        <taxon>Ecdysozoa</taxon>
        <taxon>Arthropoda</taxon>
        <taxon>Crustacea</taxon>
        <taxon>Multicrustacea</taxon>
        <taxon>Malacostraca</taxon>
        <taxon>Eumalacostraca</taxon>
        <taxon>Eucarida</taxon>
        <taxon>Decapoda</taxon>
        <taxon>Pleocyemata</taxon>
        <taxon>Brachyura</taxon>
        <taxon>Eubrachyura</taxon>
        <taxon>Portunoidea</taxon>
        <taxon>Portunidae</taxon>
        <taxon>Portuninae</taxon>
        <taxon>Scylla</taxon>
    </lineage>
</organism>
<dbReference type="Pfam" id="PF08174">
    <property type="entry name" value="Anillin"/>
    <property type="match status" value="1"/>
</dbReference>
<accession>A0AAW0SEK5</accession>
<dbReference type="GO" id="GO:0000915">
    <property type="term" value="P:actomyosin contractile ring assembly"/>
    <property type="evidence" value="ECO:0007669"/>
    <property type="project" value="TreeGrafter"/>
</dbReference>
<name>A0AAW0SEK5_SCYPA</name>
<dbReference type="GO" id="GO:0031106">
    <property type="term" value="P:septin ring organization"/>
    <property type="evidence" value="ECO:0007669"/>
    <property type="project" value="TreeGrafter"/>
</dbReference>
<evidence type="ECO:0000313" key="3">
    <source>
        <dbReference type="EMBL" id="KAK8373329.1"/>
    </source>
</evidence>
<dbReference type="PANTHER" id="PTHR21538">
    <property type="entry name" value="ANILLIN/RHOTEKIN RTKN"/>
    <property type="match status" value="1"/>
</dbReference>
<feature type="non-terminal residue" evidence="3">
    <location>
        <position position="240"/>
    </location>
</feature>
<evidence type="ECO:0000259" key="2">
    <source>
        <dbReference type="Pfam" id="PF08174"/>
    </source>
</evidence>
<dbReference type="CDD" id="cd01263">
    <property type="entry name" value="PH_anillin"/>
    <property type="match status" value="1"/>
</dbReference>
<feature type="domain" description="PH" evidence="1">
    <location>
        <begin position="145"/>
        <end position="218"/>
    </location>
</feature>
<dbReference type="GO" id="GO:0000281">
    <property type="term" value="P:mitotic cytokinesis"/>
    <property type="evidence" value="ECO:0007669"/>
    <property type="project" value="TreeGrafter"/>
</dbReference>
<dbReference type="Proteomes" id="UP001487740">
    <property type="component" value="Unassembled WGS sequence"/>
</dbReference>
<dbReference type="InterPro" id="IPR001849">
    <property type="entry name" value="PH_domain"/>
</dbReference>
<dbReference type="InterPro" id="IPR051364">
    <property type="entry name" value="Cytokinesis/Rho-signaling"/>
</dbReference>
<proteinExistence type="predicted"/>
<protein>
    <submittedName>
        <fullName evidence="3">Uncharacterized protein</fullName>
    </submittedName>
</protein>
<dbReference type="SUPFAM" id="SSF50729">
    <property type="entry name" value="PH domain-like"/>
    <property type="match status" value="1"/>
</dbReference>
<keyword evidence="4" id="KW-1185">Reference proteome</keyword>